<reference evidence="1" key="2">
    <citation type="submission" date="2015-06" db="UniProtKB">
        <authorList>
            <consortium name="EnsemblProtists"/>
        </authorList>
    </citation>
    <scope>IDENTIFICATION</scope>
    <source>
        <strain evidence="1">Pr102</strain>
    </source>
</reference>
<dbReference type="VEuPathDB" id="FungiDB:KRP22_4951"/>
<dbReference type="STRING" id="164328.H3GMV9"/>
<evidence type="ECO:0000313" key="2">
    <source>
        <dbReference type="Proteomes" id="UP000005238"/>
    </source>
</evidence>
<organism evidence="1 2">
    <name type="scientific">Phytophthora ramorum</name>
    <name type="common">Sudden oak death agent</name>
    <dbReference type="NCBI Taxonomy" id="164328"/>
    <lineage>
        <taxon>Eukaryota</taxon>
        <taxon>Sar</taxon>
        <taxon>Stramenopiles</taxon>
        <taxon>Oomycota</taxon>
        <taxon>Peronosporomycetes</taxon>
        <taxon>Peronosporales</taxon>
        <taxon>Peronosporaceae</taxon>
        <taxon>Phytophthora</taxon>
    </lineage>
</organism>
<accession>H3GMV9</accession>
<name>H3GMV9_PHYRM</name>
<dbReference type="Proteomes" id="UP000005238">
    <property type="component" value="Unassembled WGS sequence"/>
</dbReference>
<reference evidence="2" key="1">
    <citation type="journal article" date="2006" name="Science">
        <title>Phytophthora genome sequences uncover evolutionary origins and mechanisms of pathogenesis.</title>
        <authorList>
            <person name="Tyler B.M."/>
            <person name="Tripathy S."/>
            <person name="Zhang X."/>
            <person name="Dehal P."/>
            <person name="Jiang R.H."/>
            <person name="Aerts A."/>
            <person name="Arredondo F.D."/>
            <person name="Baxter L."/>
            <person name="Bensasson D."/>
            <person name="Beynon J.L."/>
            <person name="Chapman J."/>
            <person name="Damasceno C.M."/>
            <person name="Dorrance A.E."/>
            <person name="Dou D."/>
            <person name="Dickerman A.W."/>
            <person name="Dubchak I.L."/>
            <person name="Garbelotto M."/>
            <person name="Gijzen M."/>
            <person name="Gordon S.G."/>
            <person name="Govers F."/>
            <person name="Grunwald N.J."/>
            <person name="Huang W."/>
            <person name="Ivors K.L."/>
            <person name="Jones R.W."/>
            <person name="Kamoun S."/>
            <person name="Krampis K."/>
            <person name="Lamour K.H."/>
            <person name="Lee M.K."/>
            <person name="McDonald W.H."/>
            <person name="Medina M."/>
            <person name="Meijer H.J."/>
            <person name="Nordberg E.K."/>
            <person name="Maclean D.J."/>
            <person name="Ospina-Giraldo M.D."/>
            <person name="Morris P.F."/>
            <person name="Phuntumart V."/>
            <person name="Putnam N.H."/>
            <person name="Rash S."/>
            <person name="Rose J.K."/>
            <person name="Sakihama Y."/>
            <person name="Salamov A.A."/>
            <person name="Savidor A."/>
            <person name="Scheuring C.F."/>
            <person name="Smith B.M."/>
            <person name="Sobral B.W."/>
            <person name="Terry A."/>
            <person name="Torto-Alalibo T.A."/>
            <person name="Win J."/>
            <person name="Xu Z."/>
            <person name="Zhang H."/>
            <person name="Grigoriev I.V."/>
            <person name="Rokhsar D.S."/>
            <person name="Boore J.L."/>
        </authorList>
    </citation>
    <scope>NUCLEOTIDE SEQUENCE [LARGE SCALE GENOMIC DNA]</scope>
    <source>
        <strain evidence="2">Pr102</strain>
    </source>
</reference>
<dbReference type="HOGENOM" id="CLU_2125939_0_0_1"/>
<proteinExistence type="predicted"/>
<dbReference type="VEuPathDB" id="FungiDB:KRP23_5040"/>
<evidence type="ECO:0000313" key="1">
    <source>
        <dbReference type="EnsemblProtists" id="Phyra77884"/>
    </source>
</evidence>
<dbReference type="OMA" id="PRCKFES"/>
<dbReference type="EMBL" id="DS566024">
    <property type="status" value="NOT_ANNOTATED_CDS"/>
    <property type="molecule type" value="Genomic_DNA"/>
</dbReference>
<dbReference type="eggNOG" id="ENOG502RRVR">
    <property type="taxonomic scope" value="Eukaryota"/>
</dbReference>
<sequence length="132" mass="14301">MASVKREPSAPRMLELLAPRFSDVGGAGGSIPVSLDLSATLDVQLVFWERSVTRQLECVNVDEGCPRCKFESFLRGLVILKRRGLLHINGAYVVDAAEPGFALLRLQVEGCEAIAEASNAANCIGGRRHVHK</sequence>
<dbReference type="AlphaFoldDB" id="H3GMV9"/>
<dbReference type="EnsemblProtists" id="Phyra77884">
    <property type="protein sequence ID" value="Phyra77884"/>
    <property type="gene ID" value="Phyra77884"/>
</dbReference>
<protein>
    <submittedName>
        <fullName evidence="1">Uncharacterized protein</fullName>
    </submittedName>
</protein>
<dbReference type="InParanoid" id="H3GMV9"/>
<keyword evidence="2" id="KW-1185">Reference proteome</keyword>